<accession>A0A4V2SLJ5</accession>
<dbReference type="RefSeq" id="WP_132795460.1">
    <property type="nucleotide sequence ID" value="NZ_SLXM01000008.1"/>
</dbReference>
<reference evidence="2 3" key="1">
    <citation type="submission" date="2019-03" db="EMBL/GenBank/DDBJ databases">
        <title>Genomic Encyclopedia of Type Strains, Phase IV (KMG-IV): sequencing the most valuable type-strain genomes for metagenomic binning, comparative biology and taxonomic classification.</title>
        <authorList>
            <person name="Goeker M."/>
        </authorList>
    </citation>
    <scope>NUCLEOTIDE SEQUENCE [LARGE SCALE GENOMIC DNA]</scope>
    <source>
        <strain evidence="2 3">DSM 14836</strain>
    </source>
</reference>
<sequence>MKRRNFLNLSISALLGSLFFSEKAFGNTPEKTSNSIPLKNIYQQGLITLSIPSPKELRGGWAAMAAICAAQGWENDIYATSDQWFYHDGGGNWVCLRFKEKNKAILIGHDHEYSETYYGEAAKYFKEEQTNILADAPEWWSFDMSPEPFGEWIGFVYGWDGEKWQRASYNKPDGFEDIGLLNACSVNGFETLGEYSIGAPGNNGVAPSNEKLKKLVEADGNIAPEILESVVPGWDIDAGIEAAKRFLEADV</sequence>
<dbReference type="AlphaFoldDB" id="A0A4V2SLJ5"/>
<name>A0A4V2SLJ5_9FLAO</name>
<comment type="caution">
    <text evidence="2">The sequence shown here is derived from an EMBL/GenBank/DDBJ whole genome shotgun (WGS) entry which is preliminary data.</text>
</comment>
<organism evidence="2 3">
    <name type="scientific">Tenacibaculum skagerrakense</name>
    <dbReference type="NCBI Taxonomy" id="186571"/>
    <lineage>
        <taxon>Bacteria</taxon>
        <taxon>Pseudomonadati</taxon>
        <taxon>Bacteroidota</taxon>
        <taxon>Flavobacteriia</taxon>
        <taxon>Flavobacteriales</taxon>
        <taxon>Flavobacteriaceae</taxon>
        <taxon>Tenacibaculum</taxon>
    </lineage>
</organism>
<protein>
    <submittedName>
        <fullName evidence="2">Uncharacterized protein</fullName>
    </submittedName>
</protein>
<evidence type="ECO:0000313" key="2">
    <source>
        <dbReference type="EMBL" id="TCP23646.1"/>
    </source>
</evidence>
<dbReference type="OrthoDB" id="4507101at2"/>
<keyword evidence="3" id="KW-1185">Reference proteome</keyword>
<evidence type="ECO:0000256" key="1">
    <source>
        <dbReference type="SAM" id="SignalP"/>
    </source>
</evidence>
<evidence type="ECO:0000313" key="3">
    <source>
        <dbReference type="Proteomes" id="UP000294564"/>
    </source>
</evidence>
<proteinExistence type="predicted"/>
<dbReference type="EMBL" id="SLXM01000008">
    <property type="protein sequence ID" value="TCP23646.1"/>
    <property type="molecule type" value="Genomic_DNA"/>
</dbReference>
<dbReference type="Proteomes" id="UP000294564">
    <property type="component" value="Unassembled WGS sequence"/>
</dbReference>
<keyword evidence="1" id="KW-0732">Signal</keyword>
<gene>
    <name evidence="2" type="ORF">EV195_108116</name>
</gene>
<feature type="chain" id="PRO_5020268098" evidence="1">
    <location>
        <begin position="27"/>
        <end position="251"/>
    </location>
</feature>
<feature type="signal peptide" evidence="1">
    <location>
        <begin position="1"/>
        <end position="26"/>
    </location>
</feature>